<accession>A0ABT1Q2C7</accession>
<protein>
    <submittedName>
        <fullName evidence="2">Transposase</fullName>
    </submittedName>
</protein>
<gene>
    <name evidence="2" type="ORF">NGB36_26780</name>
</gene>
<dbReference type="RefSeq" id="WP_255923125.1">
    <property type="nucleotide sequence ID" value="NZ_JANFNG010000029.1"/>
</dbReference>
<dbReference type="Pfam" id="PF13683">
    <property type="entry name" value="rve_3"/>
    <property type="match status" value="1"/>
</dbReference>
<dbReference type="Proteomes" id="UP001057702">
    <property type="component" value="Unassembled WGS sequence"/>
</dbReference>
<evidence type="ECO:0000313" key="2">
    <source>
        <dbReference type="EMBL" id="MCQ4084081.1"/>
    </source>
</evidence>
<reference evidence="2" key="1">
    <citation type="submission" date="2022-06" db="EMBL/GenBank/DDBJ databases">
        <title>Draft genome sequence of Streptomyces sp. RB6PN25 isolated from peat swamp forest in Thailand.</title>
        <authorList>
            <person name="Duangmal K."/>
            <person name="Klaysubun C."/>
        </authorList>
    </citation>
    <scope>NUCLEOTIDE SEQUENCE</scope>
    <source>
        <strain evidence="2">RB6PN25</strain>
    </source>
</reference>
<dbReference type="EMBL" id="JANFNG010000029">
    <property type="protein sequence ID" value="MCQ4084081.1"/>
    <property type="molecule type" value="Genomic_DNA"/>
</dbReference>
<dbReference type="InterPro" id="IPR036397">
    <property type="entry name" value="RNaseH_sf"/>
</dbReference>
<dbReference type="InterPro" id="IPR012337">
    <property type="entry name" value="RNaseH-like_sf"/>
</dbReference>
<evidence type="ECO:0000313" key="3">
    <source>
        <dbReference type="Proteomes" id="UP001057702"/>
    </source>
</evidence>
<evidence type="ECO:0000259" key="1">
    <source>
        <dbReference type="PROSITE" id="PS50994"/>
    </source>
</evidence>
<sequence>MLWQLGERTTDFSHLIRDRDAKFTDALDAVLGSEGITAAKIPPQSPNCNPYAERFIRSIREECTDRLLIFDRGHAERILHEYARHFNSHRPHQGRNQLAPHDDPNVIPLPPARLARRQAVANLINEYRRAG</sequence>
<feature type="domain" description="Integrase catalytic" evidence="1">
    <location>
        <begin position="1"/>
        <end position="108"/>
    </location>
</feature>
<dbReference type="PROSITE" id="PS50994">
    <property type="entry name" value="INTEGRASE"/>
    <property type="match status" value="1"/>
</dbReference>
<organism evidence="2 3">
    <name type="scientific">Streptomyces humicola</name>
    <dbReference type="NCBI Taxonomy" id="2953240"/>
    <lineage>
        <taxon>Bacteria</taxon>
        <taxon>Bacillati</taxon>
        <taxon>Actinomycetota</taxon>
        <taxon>Actinomycetes</taxon>
        <taxon>Kitasatosporales</taxon>
        <taxon>Streptomycetaceae</taxon>
        <taxon>Streptomyces</taxon>
    </lineage>
</organism>
<comment type="caution">
    <text evidence="2">The sequence shown here is derived from an EMBL/GenBank/DDBJ whole genome shotgun (WGS) entry which is preliminary data.</text>
</comment>
<dbReference type="SUPFAM" id="SSF53098">
    <property type="entry name" value="Ribonuclease H-like"/>
    <property type="match status" value="1"/>
</dbReference>
<dbReference type="Gene3D" id="3.30.420.10">
    <property type="entry name" value="Ribonuclease H-like superfamily/Ribonuclease H"/>
    <property type="match status" value="1"/>
</dbReference>
<keyword evidence="3" id="KW-1185">Reference proteome</keyword>
<proteinExistence type="predicted"/>
<name>A0ABT1Q2C7_9ACTN</name>
<dbReference type="InterPro" id="IPR001584">
    <property type="entry name" value="Integrase_cat-core"/>
</dbReference>